<sequence>MNSRKIKDAKMDIEHLLKITPMITALFAVIVSPLISVYITKKQLRASVNSKSRQEWINLLREEITNYLFGLIKFDSMKFDNQMALKNKNKTLPHSPQDLTKLLDDLQKHKIKISLLINPSEADSKKLIAALEDSYLNIAKESLNQKKIESNILQLSQSILKKEWQRVKSLE</sequence>
<keyword evidence="1" id="KW-0472">Membrane</keyword>
<accession>A0A3B0ZP11</accession>
<name>A0A3B0ZP11_9ZZZZ</name>
<evidence type="ECO:0000313" key="2">
    <source>
        <dbReference type="EMBL" id="VAW83134.1"/>
    </source>
</evidence>
<proteinExistence type="predicted"/>
<feature type="transmembrane region" description="Helical" evidence="1">
    <location>
        <begin position="21"/>
        <end position="39"/>
    </location>
</feature>
<protein>
    <submittedName>
        <fullName evidence="2">Uncharacterized protein</fullName>
    </submittedName>
</protein>
<keyword evidence="1" id="KW-0812">Transmembrane</keyword>
<dbReference type="EMBL" id="UOFL01000264">
    <property type="protein sequence ID" value="VAW83134.1"/>
    <property type="molecule type" value="Genomic_DNA"/>
</dbReference>
<reference evidence="2" key="1">
    <citation type="submission" date="2018-06" db="EMBL/GenBank/DDBJ databases">
        <authorList>
            <person name="Zhirakovskaya E."/>
        </authorList>
    </citation>
    <scope>NUCLEOTIDE SEQUENCE</scope>
</reference>
<evidence type="ECO:0000256" key="1">
    <source>
        <dbReference type="SAM" id="Phobius"/>
    </source>
</evidence>
<gene>
    <name evidence="2" type="ORF">MNBD_GAMMA12-2634</name>
</gene>
<keyword evidence="1" id="KW-1133">Transmembrane helix</keyword>
<dbReference type="AlphaFoldDB" id="A0A3B0ZP11"/>
<organism evidence="2">
    <name type="scientific">hydrothermal vent metagenome</name>
    <dbReference type="NCBI Taxonomy" id="652676"/>
    <lineage>
        <taxon>unclassified sequences</taxon>
        <taxon>metagenomes</taxon>
        <taxon>ecological metagenomes</taxon>
    </lineage>
</organism>